<protein>
    <submittedName>
        <fullName evidence="1">Uncharacterized protein</fullName>
    </submittedName>
</protein>
<name>A0ABC8V0A4_9AQUA</name>
<sequence>VEILLLGSVPCAKRATMEISFKAYQQIGANPALWWCSASFLVCSRGSRFIMLPSKCVLKG</sequence>
<organism evidence="1 2">
    <name type="scientific">Ilex paraguariensis</name>
    <name type="common">yerba mate</name>
    <dbReference type="NCBI Taxonomy" id="185542"/>
    <lineage>
        <taxon>Eukaryota</taxon>
        <taxon>Viridiplantae</taxon>
        <taxon>Streptophyta</taxon>
        <taxon>Embryophyta</taxon>
        <taxon>Tracheophyta</taxon>
        <taxon>Spermatophyta</taxon>
        <taxon>Magnoliopsida</taxon>
        <taxon>eudicotyledons</taxon>
        <taxon>Gunneridae</taxon>
        <taxon>Pentapetalae</taxon>
        <taxon>asterids</taxon>
        <taxon>campanulids</taxon>
        <taxon>Aquifoliales</taxon>
        <taxon>Aquifoliaceae</taxon>
        <taxon>Ilex</taxon>
    </lineage>
</organism>
<dbReference type="EMBL" id="CAUOFW020009647">
    <property type="protein sequence ID" value="CAK9186689.1"/>
    <property type="molecule type" value="Genomic_DNA"/>
</dbReference>
<feature type="non-terminal residue" evidence="1">
    <location>
        <position position="1"/>
    </location>
</feature>
<reference evidence="1 2" key="1">
    <citation type="submission" date="2024-02" db="EMBL/GenBank/DDBJ databases">
        <authorList>
            <person name="Vignale AGUSTIN F."/>
            <person name="Sosa J E."/>
            <person name="Modenutti C."/>
        </authorList>
    </citation>
    <scope>NUCLEOTIDE SEQUENCE [LARGE SCALE GENOMIC DNA]</scope>
</reference>
<gene>
    <name evidence="1" type="ORF">ILEXP_LOCUS57184</name>
</gene>
<evidence type="ECO:0000313" key="1">
    <source>
        <dbReference type="EMBL" id="CAK9186689.1"/>
    </source>
</evidence>
<accession>A0ABC8V0A4</accession>
<keyword evidence="2" id="KW-1185">Reference proteome</keyword>
<comment type="caution">
    <text evidence="1">The sequence shown here is derived from an EMBL/GenBank/DDBJ whole genome shotgun (WGS) entry which is preliminary data.</text>
</comment>
<proteinExistence type="predicted"/>
<dbReference type="AlphaFoldDB" id="A0ABC8V0A4"/>
<dbReference type="Proteomes" id="UP001642360">
    <property type="component" value="Unassembled WGS sequence"/>
</dbReference>
<evidence type="ECO:0000313" key="2">
    <source>
        <dbReference type="Proteomes" id="UP001642360"/>
    </source>
</evidence>